<name>A0AAW1JA24_SAPOF</name>
<comment type="subcellular location">
    <subcellularLocation>
        <location evidence="1">Cell membrane</location>
        <topology evidence="1">Lipid-anchor</topology>
        <topology evidence="1">GPI-anchor</topology>
    </subcellularLocation>
</comment>
<dbReference type="Proteomes" id="UP001443914">
    <property type="component" value="Unassembled WGS sequence"/>
</dbReference>
<evidence type="ECO:0000256" key="4">
    <source>
        <dbReference type="ARBA" id="ARBA00022622"/>
    </source>
</evidence>
<dbReference type="InterPro" id="IPR033254">
    <property type="entry name" value="Plant_FLA"/>
</dbReference>
<feature type="compositionally biased region" description="Low complexity" evidence="11">
    <location>
        <begin position="227"/>
        <end position="237"/>
    </location>
</feature>
<comment type="caution">
    <text evidence="13">The sequence shown here is derived from an EMBL/GenBank/DDBJ whole genome shotgun (WGS) entry which is preliminary data.</text>
</comment>
<keyword evidence="5" id="KW-0732">Signal</keyword>
<feature type="compositionally biased region" description="Acidic residues" evidence="11">
    <location>
        <begin position="217"/>
        <end position="226"/>
    </location>
</feature>
<keyword evidence="8" id="KW-0325">Glycoprotein</keyword>
<feature type="compositionally biased region" description="Pro residues" evidence="11">
    <location>
        <begin position="180"/>
        <end position="202"/>
    </location>
</feature>
<evidence type="ECO:0000256" key="6">
    <source>
        <dbReference type="ARBA" id="ARBA00022974"/>
    </source>
</evidence>
<protein>
    <recommendedName>
        <fullName evidence="12">FAS1 domain-containing protein</fullName>
    </recommendedName>
</protein>
<keyword evidence="14" id="KW-1185">Reference proteome</keyword>
<keyword evidence="7" id="KW-0472">Membrane</keyword>
<evidence type="ECO:0000256" key="2">
    <source>
        <dbReference type="ARBA" id="ARBA00007843"/>
    </source>
</evidence>
<reference evidence="13" key="1">
    <citation type="submission" date="2024-03" db="EMBL/GenBank/DDBJ databases">
        <title>WGS assembly of Saponaria officinalis var. Norfolk2.</title>
        <authorList>
            <person name="Jenkins J."/>
            <person name="Shu S."/>
            <person name="Grimwood J."/>
            <person name="Barry K."/>
            <person name="Goodstein D."/>
            <person name="Schmutz J."/>
            <person name="Leebens-Mack J."/>
            <person name="Osbourn A."/>
        </authorList>
    </citation>
    <scope>NUCLEOTIDE SEQUENCE [LARGE SCALE GENOMIC DNA]</scope>
    <source>
        <strain evidence="13">JIC</strain>
    </source>
</reference>
<dbReference type="GO" id="GO:0098552">
    <property type="term" value="C:side of membrane"/>
    <property type="evidence" value="ECO:0007669"/>
    <property type="project" value="UniProtKB-KW"/>
</dbReference>
<gene>
    <name evidence="13" type="ORF">RND81_08G188300</name>
</gene>
<dbReference type="PANTHER" id="PTHR32382:SF6">
    <property type="entry name" value="FASCICLIN-LIKE ARABINOGALACTAN PROTEIN 14"/>
    <property type="match status" value="1"/>
</dbReference>
<evidence type="ECO:0000256" key="8">
    <source>
        <dbReference type="ARBA" id="ARBA00023180"/>
    </source>
</evidence>
<dbReference type="SUPFAM" id="SSF82153">
    <property type="entry name" value="FAS1 domain"/>
    <property type="match status" value="1"/>
</dbReference>
<comment type="function">
    <text evidence="10">May be a cell surface adhesion protein.</text>
</comment>
<evidence type="ECO:0000256" key="5">
    <source>
        <dbReference type="ARBA" id="ARBA00022729"/>
    </source>
</evidence>
<dbReference type="EMBL" id="JBDFQZ010000008">
    <property type="protein sequence ID" value="KAK9699670.1"/>
    <property type="molecule type" value="Genomic_DNA"/>
</dbReference>
<evidence type="ECO:0000256" key="7">
    <source>
        <dbReference type="ARBA" id="ARBA00023136"/>
    </source>
</evidence>
<evidence type="ECO:0000259" key="12">
    <source>
        <dbReference type="PROSITE" id="PS50213"/>
    </source>
</evidence>
<feature type="compositionally biased region" description="Low complexity" evidence="11">
    <location>
        <begin position="207"/>
        <end position="216"/>
    </location>
</feature>
<dbReference type="FunFam" id="2.30.180.10:FF:000015">
    <property type="entry name" value="Fasciclin-like arabinogalactan protein 3"/>
    <property type="match status" value="1"/>
</dbReference>
<evidence type="ECO:0000313" key="14">
    <source>
        <dbReference type="Proteomes" id="UP001443914"/>
    </source>
</evidence>
<dbReference type="GO" id="GO:0005886">
    <property type="term" value="C:plasma membrane"/>
    <property type="evidence" value="ECO:0007669"/>
    <property type="project" value="UniProtKB-SubCell"/>
</dbReference>
<evidence type="ECO:0000256" key="11">
    <source>
        <dbReference type="SAM" id="MobiDB-lite"/>
    </source>
</evidence>
<organism evidence="13 14">
    <name type="scientific">Saponaria officinalis</name>
    <name type="common">Common soapwort</name>
    <name type="synonym">Lychnis saponaria</name>
    <dbReference type="NCBI Taxonomy" id="3572"/>
    <lineage>
        <taxon>Eukaryota</taxon>
        <taxon>Viridiplantae</taxon>
        <taxon>Streptophyta</taxon>
        <taxon>Embryophyta</taxon>
        <taxon>Tracheophyta</taxon>
        <taxon>Spermatophyta</taxon>
        <taxon>Magnoliopsida</taxon>
        <taxon>eudicotyledons</taxon>
        <taxon>Gunneridae</taxon>
        <taxon>Pentapetalae</taxon>
        <taxon>Caryophyllales</taxon>
        <taxon>Caryophyllaceae</taxon>
        <taxon>Caryophylleae</taxon>
        <taxon>Saponaria</taxon>
    </lineage>
</organism>
<evidence type="ECO:0000256" key="10">
    <source>
        <dbReference type="ARBA" id="ARBA00024686"/>
    </source>
</evidence>
<accession>A0AAW1JA24</accession>
<evidence type="ECO:0000256" key="3">
    <source>
        <dbReference type="ARBA" id="ARBA00022475"/>
    </source>
</evidence>
<dbReference type="Gene3D" id="2.30.180.10">
    <property type="entry name" value="FAS1 domain"/>
    <property type="match status" value="1"/>
</dbReference>
<dbReference type="PROSITE" id="PS50213">
    <property type="entry name" value="FAS1"/>
    <property type="match status" value="1"/>
</dbReference>
<comment type="similarity">
    <text evidence="2">Belongs to the fasciclin-like AGP family.</text>
</comment>
<proteinExistence type="inferred from homology"/>
<evidence type="ECO:0000256" key="9">
    <source>
        <dbReference type="ARBA" id="ARBA00023288"/>
    </source>
</evidence>
<sequence>MARMASTNIIVLSFIIFYVTTVSAFNITRLLDNHSEFSTFNDLLTQTGLANEINQHKTITVLVIDNSEMGSITGKPQSTIKKIMATHALLDYYDQNKISDFSKNGSEATNFFQNSGLAYKQQGQTKLTTSGGEVIFSSATDGAPKNSKMVKIVAAQPYNIAVIQISQPIVTPGIEQTTPSGPPPSGTPKATPPTPVAAPPPKKANKTESPAAASPTDDADVADGPDSDGPTSDGPASEGDEADKESPAKMVPSHKGNAAQMAANGGAVLGLMGLLALFL</sequence>
<feature type="domain" description="FAS1" evidence="12">
    <location>
        <begin position="24"/>
        <end position="170"/>
    </location>
</feature>
<evidence type="ECO:0000313" key="13">
    <source>
        <dbReference type="EMBL" id="KAK9699670.1"/>
    </source>
</evidence>
<evidence type="ECO:0000256" key="1">
    <source>
        <dbReference type="ARBA" id="ARBA00004609"/>
    </source>
</evidence>
<dbReference type="InterPro" id="IPR000782">
    <property type="entry name" value="FAS1_domain"/>
</dbReference>
<keyword evidence="4" id="KW-0336">GPI-anchor</keyword>
<dbReference type="PANTHER" id="PTHR32382">
    <property type="entry name" value="FASCICLIN-LIKE ARABINOGALACTAN PROTEIN"/>
    <property type="match status" value="1"/>
</dbReference>
<feature type="region of interest" description="Disordered" evidence="11">
    <location>
        <begin position="172"/>
        <end position="257"/>
    </location>
</feature>
<dbReference type="AlphaFoldDB" id="A0AAW1JA24"/>
<dbReference type="InterPro" id="IPR036378">
    <property type="entry name" value="FAS1_dom_sf"/>
</dbReference>
<keyword evidence="6" id="KW-0654">Proteoglycan</keyword>
<keyword evidence="9" id="KW-0449">Lipoprotein</keyword>
<keyword evidence="3" id="KW-1003">Cell membrane</keyword>